<dbReference type="HAMAP" id="MF_00473">
    <property type="entry name" value="G6P_isomerase"/>
    <property type="match status" value="1"/>
</dbReference>
<comment type="caution">
    <text evidence="9">The sequence shown here is derived from an EMBL/GenBank/DDBJ whole genome shotgun (WGS) entry which is preliminary data.</text>
</comment>
<dbReference type="Gene3D" id="1.10.1390.10">
    <property type="match status" value="1"/>
</dbReference>
<dbReference type="GO" id="GO:0004347">
    <property type="term" value="F:glucose-6-phosphate isomerase activity"/>
    <property type="evidence" value="ECO:0007669"/>
    <property type="project" value="UniProtKB-EC"/>
</dbReference>
<reference evidence="10" key="1">
    <citation type="journal article" date="2019" name="Int. J. Syst. Evol. Microbiol.">
        <title>The Global Catalogue of Microorganisms (GCM) 10K type strain sequencing project: providing services to taxonomists for standard genome sequencing and annotation.</title>
        <authorList>
            <consortium name="The Broad Institute Genomics Platform"/>
            <consortium name="The Broad Institute Genome Sequencing Center for Infectious Disease"/>
            <person name="Wu L."/>
            <person name="Ma J."/>
        </authorList>
    </citation>
    <scope>NUCLEOTIDE SEQUENCE [LARGE SCALE GENOMIC DNA]</scope>
    <source>
        <strain evidence="10">KCTC 42587</strain>
    </source>
</reference>
<evidence type="ECO:0000256" key="8">
    <source>
        <dbReference type="RuleBase" id="RU000612"/>
    </source>
</evidence>
<comment type="catalytic activity">
    <reaction evidence="6 7 8">
        <text>alpha-D-glucose 6-phosphate = beta-D-fructose 6-phosphate</text>
        <dbReference type="Rhea" id="RHEA:11816"/>
        <dbReference type="ChEBI" id="CHEBI:57634"/>
        <dbReference type="ChEBI" id="CHEBI:58225"/>
        <dbReference type="EC" id="5.3.1.9"/>
    </reaction>
</comment>
<comment type="function">
    <text evidence="7">Catalyzes the reversible isomerization of glucose-6-phosphate to fructose-6-phosphate.</text>
</comment>
<keyword evidence="5 7" id="KW-0413">Isomerase</keyword>
<dbReference type="NCBIfam" id="NF001211">
    <property type="entry name" value="PRK00179.1"/>
    <property type="match status" value="1"/>
</dbReference>
<dbReference type="InterPro" id="IPR001672">
    <property type="entry name" value="G6P_Isomerase"/>
</dbReference>
<evidence type="ECO:0000256" key="1">
    <source>
        <dbReference type="ARBA" id="ARBA00004926"/>
    </source>
</evidence>
<dbReference type="EMBL" id="JBHULS010000002">
    <property type="protein sequence ID" value="MFD2551295.1"/>
    <property type="molecule type" value="Genomic_DNA"/>
</dbReference>
<evidence type="ECO:0000256" key="5">
    <source>
        <dbReference type="ARBA" id="ARBA00023235"/>
    </source>
</evidence>
<comment type="pathway">
    <text evidence="1 7 8">Carbohydrate degradation; glycolysis; D-glyceraldehyde 3-phosphate and glycerone phosphate from D-glucose: step 2/4.</text>
</comment>
<dbReference type="EC" id="5.3.1.9" evidence="7"/>
<comment type="pathway">
    <text evidence="7">Carbohydrate biosynthesis; gluconeogenesis.</text>
</comment>
<dbReference type="InterPro" id="IPR035482">
    <property type="entry name" value="SIS_PGI_2"/>
</dbReference>
<feature type="active site" evidence="7">
    <location>
        <position position="514"/>
    </location>
</feature>
<dbReference type="PROSITE" id="PS51463">
    <property type="entry name" value="P_GLUCOSE_ISOMERASE_3"/>
    <property type="match status" value="1"/>
</dbReference>
<evidence type="ECO:0000256" key="3">
    <source>
        <dbReference type="ARBA" id="ARBA00022432"/>
    </source>
</evidence>
<dbReference type="Gene3D" id="3.40.50.10490">
    <property type="entry name" value="Glucose-6-phosphate isomerase like protein, domain 1"/>
    <property type="match status" value="2"/>
</dbReference>
<dbReference type="InterPro" id="IPR018189">
    <property type="entry name" value="Phosphoglucose_isomerase_CS"/>
</dbReference>
<evidence type="ECO:0000256" key="4">
    <source>
        <dbReference type="ARBA" id="ARBA00023152"/>
    </source>
</evidence>
<name>A0ABW5KSH1_9FLAO</name>
<dbReference type="PRINTS" id="PR00662">
    <property type="entry name" value="G6PISOMERASE"/>
</dbReference>
<dbReference type="InterPro" id="IPR023096">
    <property type="entry name" value="G6P_Isomerase_C"/>
</dbReference>
<dbReference type="InterPro" id="IPR035476">
    <property type="entry name" value="SIS_PGI_1"/>
</dbReference>
<proteinExistence type="inferred from homology"/>
<evidence type="ECO:0000256" key="6">
    <source>
        <dbReference type="ARBA" id="ARBA00029321"/>
    </source>
</evidence>
<comment type="similarity">
    <text evidence="2 7 8">Belongs to the GPI family.</text>
</comment>
<evidence type="ECO:0000256" key="7">
    <source>
        <dbReference type="HAMAP-Rule" id="MF_00473"/>
    </source>
</evidence>
<evidence type="ECO:0000313" key="10">
    <source>
        <dbReference type="Proteomes" id="UP001597472"/>
    </source>
</evidence>
<dbReference type="InterPro" id="IPR046348">
    <property type="entry name" value="SIS_dom_sf"/>
</dbReference>
<comment type="subcellular location">
    <subcellularLocation>
        <location evidence="7">Cytoplasm</location>
    </subcellularLocation>
</comment>
<dbReference type="PROSITE" id="PS00174">
    <property type="entry name" value="P_GLUCOSE_ISOMERASE_2"/>
    <property type="match status" value="1"/>
</dbReference>
<dbReference type="CDD" id="cd05016">
    <property type="entry name" value="SIS_PGI_2"/>
    <property type="match status" value="1"/>
</dbReference>
<accession>A0ABW5KSH1</accession>
<dbReference type="Proteomes" id="UP001597472">
    <property type="component" value="Unassembled WGS sequence"/>
</dbReference>
<evidence type="ECO:0000256" key="2">
    <source>
        <dbReference type="ARBA" id="ARBA00006604"/>
    </source>
</evidence>
<protein>
    <recommendedName>
        <fullName evidence="7">Glucose-6-phosphate isomerase</fullName>
        <shortName evidence="7">GPI</shortName>
        <ecNumber evidence="7">5.3.1.9</ecNumber>
    </recommendedName>
    <alternativeName>
        <fullName evidence="7">Phosphoglucose isomerase</fullName>
        <shortName evidence="7">PGI</shortName>
    </alternativeName>
    <alternativeName>
        <fullName evidence="7">Phosphohexose isomerase</fullName>
        <shortName evidence="7">PHI</shortName>
    </alternativeName>
</protein>
<sequence length="546" mass="61313">MALPKINPTKTTAWKQLYEHYNTIKDQEMKTMFAADTNRVNTFSITWDDFYVDFSKNRINATTQKLLLQLASEIKLQEAINKQFSGCLINETEGRAVLHTALRTPKTTPVLVEGANVMPQIQTVKKKLERFSSQIINGQLTGYTNQPFTDVVNIGIGGSDLGPHMVVEALGYYKNHLQTHFVSNIDGDHVQETLKKFHPETTLFIIVSKSFVTQETLTNANTILAWFLNTAPKAAIAKHFVAVTANTKKAEAFGINPEYIFPMWNWVGGRFSLWSAVGLSICLALGYRNFEKLLSGANQMDIHFTTAPFEKNIPVTLALLSVWYNNFFEAESEAVIPYTQYLHRFVTYLQQGVMESNGKSVDRNGQPINYQTGTLVWGQPGTNAQHAFFQLLHQGTKLIPADFIGFAESLHGNKTHQDLLISNFCAQTEALMNGKTETEVQQELTAKGLCNKEIQAILPFKVFAGNKPTNTIFIKKLTPENLGKLIALYEHKIFVQGCVWNICSFDQFGVELGKQLATTILADVKNNTFTNHDASTTKILNFYLNK</sequence>
<keyword evidence="10" id="KW-1185">Reference proteome</keyword>
<dbReference type="CDD" id="cd05015">
    <property type="entry name" value="SIS_PGI_1"/>
    <property type="match status" value="1"/>
</dbReference>
<feature type="active site" description="Proton donor" evidence="7">
    <location>
        <position position="355"/>
    </location>
</feature>
<organism evidence="9 10">
    <name type="scientific">Bizionia sediminis</name>
    <dbReference type="NCBI Taxonomy" id="1737064"/>
    <lineage>
        <taxon>Bacteria</taxon>
        <taxon>Pseudomonadati</taxon>
        <taxon>Bacteroidota</taxon>
        <taxon>Flavobacteriia</taxon>
        <taxon>Flavobacteriales</taxon>
        <taxon>Flavobacteriaceae</taxon>
        <taxon>Bizionia</taxon>
    </lineage>
</organism>
<dbReference type="RefSeq" id="WP_376892437.1">
    <property type="nucleotide sequence ID" value="NZ_JBHULS010000002.1"/>
</dbReference>
<keyword evidence="7" id="KW-0963">Cytoplasm</keyword>
<gene>
    <name evidence="7 9" type="primary">pgi</name>
    <name evidence="9" type="ORF">ACFSQP_05645</name>
</gene>
<dbReference type="PANTHER" id="PTHR11469">
    <property type="entry name" value="GLUCOSE-6-PHOSPHATE ISOMERASE"/>
    <property type="match status" value="1"/>
</dbReference>
<evidence type="ECO:0000313" key="9">
    <source>
        <dbReference type="EMBL" id="MFD2551295.1"/>
    </source>
</evidence>
<keyword evidence="3 7" id="KW-0312">Gluconeogenesis</keyword>
<dbReference type="Pfam" id="PF00342">
    <property type="entry name" value="PGI"/>
    <property type="match status" value="1"/>
</dbReference>
<dbReference type="PANTHER" id="PTHR11469:SF1">
    <property type="entry name" value="GLUCOSE-6-PHOSPHATE ISOMERASE"/>
    <property type="match status" value="1"/>
</dbReference>
<keyword evidence="4 7" id="KW-0324">Glycolysis</keyword>
<dbReference type="PROSITE" id="PS00765">
    <property type="entry name" value="P_GLUCOSE_ISOMERASE_1"/>
    <property type="match status" value="1"/>
</dbReference>
<feature type="active site" evidence="7">
    <location>
        <position position="386"/>
    </location>
</feature>
<dbReference type="SUPFAM" id="SSF53697">
    <property type="entry name" value="SIS domain"/>
    <property type="match status" value="1"/>
</dbReference>